<sequence>MFPPNHLLSPTSSAAAAVAAANNPCHLHQSPSINNTSGMARPARMAFDYQDKVLVDDIAGEPTPPGLPKDQVVFMSDLPAPVRILRSIDLSRGTASSTWSARGEALVLTVDDSGLIKAVSLWTTSVSQ</sequence>
<dbReference type="EMBL" id="JAMZIH010005155">
    <property type="protein sequence ID" value="KAJ1675892.1"/>
    <property type="molecule type" value="Genomic_DNA"/>
</dbReference>
<evidence type="ECO:0000313" key="2">
    <source>
        <dbReference type="Proteomes" id="UP001145114"/>
    </source>
</evidence>
<gene>
    <name evidence="1" type="ORF">EV182_000360</name>
</gene>
<proteinExistence type="predicted"/>
<evidence type="ECO:0000313" key="1">
    <source>
        <dbReference type="EMBL" id="KAJ1675892.1"/>
    </source>
</evidence>
<protein>
    <submittedName>
        <fullName evidence="1">Uncharacterized protein</fullName>
    </submittedName>
</protein>
<dbReference type="Proteomes" id="UP001145114">
    <property type="component" value="Unassembled WGS sequence"/>
</dbReference>
<comment type="caution">
    <text evidence="1">The sequence shown here is derived from an EMBL/GenBank/DDBJ whole genome shotgun (WGS) entry which is preliminary data.</text>
</comment>
<accession>A0ACC1HHD7</accession>
<reference evidence="1" key="1">
    <citation type="submission" date="2022-06" db="EMBL/GenBank/DDBJ databases">
        <title>Phylogenomic reconstructions and comparative analyses of Kickxellomycotina fungi.</title>
        <authorList>
            <person name="Reynolds N.K."/>
            <person name="Stajich J.E."/>
            <person name="Barry K."/>
            <person name="Grigoriev I.V."/>
            <person name="Crous P."/>
            <person name="Smith M.E."/>
        </authorList>
    </citation>
    <scope>NUCLEOTIDE SEQUENCE</scope>
    <source>
        <strain evidence="1">RSA 2271</strain>
    </source>
</reference>
<keyword evidence="2" id="KW-1185">Reference proteome</keyword>
<name>A0ACC1HHD7_9FUNG</name>
<organism evidence="1 2">
    <name type="scientific">Spiromyces aspiralis</name>
    <dbReference type="NCBI Taxonomy" id="68401"/>
    <lineage>
        <taxon>Eukaryota</taxon>
        <taxon>Fungi</taxon>
        <taxon>Fungi incertae sedis</taxon>
        <taxon>Zoopagomycota</taxon>
        <taxon>Kickxellomycotina</taxon>
        <taxon>Kickxellomycetes</taxon>
        <taxon>Kickxellales</taxon>
        <taxon>Kickxellaceae</taxon>
        <taxon>Spiromyces</taxon>
    </lineage>
</organism>